<accession>A0A3G6J351</accession>
<protein>
    <submittedName>
        <fullName evidence="5">HTH-type transcriptional regulator DegA</fullName>
    </submittedName>
</protein>
<evidence type="ECO:0000313" key="6">
    <source>
        <dbReference type="Proteomes" id="UP000271587"/>
    </source>
</evidence>
<feature type="domain" description="HTH lacI-type" evidence="4">
    <location>
        <begin position="12"/>
        <end position="66"/>
    </location>
</feature>
<evidence type="ECO:0000313" key="5">
    <source>
        <dbReference type="EMBL" id="AZA10840.1"/>
    </source>
</evidence>
<dbReference type="RefSeq" id="WP_123933325.1">
    <property type="nucleotide sequence ID" value="NZ_CP033897.1"/>
</dbReference>
<dbReference type="PANTHER" id="PTHR30146:SF109">
    <property type="entry name" value="HTH-TYPE TRANSCRIPTIONAL REGULATOR GALS"/>
    <property type="match status" value="1"/>
</dbReference>
<dbReference type="CDD" id="cd01392">
    <property type="entry name" value="HTH_LacI"/>
    <property type="match status" value="1"/>
</dbReference>
<evidence type="ECO:0000256" key="2">
    <source>
        <dbReference type="ARBA" id="ARBA00023125"/>
    </source>
</evidence>
<dbReference type="Pfam" id="PF00356">
    <property type="entry name" value="LacI"/>
    <property type="match status" value="1"/>
</dbReference>
<dbReference type="EMBL" id="CP033897">
    <property type="protein sequence ID" value="AZA10840.1"/>
    <property type="molecule type" value="Genomic_DNA"/>
</dbReference>
<dbReference type="Proteomes" id="UP000271587">
    <property type="component" value="Chromosome"/>
</dbReference>
<dbReference type="SUPFAM" id="SSF47413">
    <property type="entry name" value="lambda repressor-like DNA-binding domains"/>
    <property type="match status" value="1"/>
</dbReference>
<reference evidence="5 6" key="1">
    <citation type="submission" date="2018-11" db="EMBL/GenBank/DDBJ databases">
        <authorList>
            <person name="Kleinhagauer T."/>
            <person name="Glaeser S.P."/>
            <person name="Spergser J."/>
            <person name="Ruckert C."/>
            <person name="Kaempfer P."/>
            <person name="Busse H.-J."/>
        </authorList>
    </citation>
    <scope>NUCLEOTIDE SEQUENCE [LARGE SCALE GENOMIC DNA]</scope>
    <source>
        <strain evidence="5 6">W8</strain>
    </source>
</reference>
<dbReference type="PANTHER" id="PTHR30146">
    <property type="entry name" value="LACI-RELATED TRANSCRIPTIONAL REPRESSOR"/>
    <property type="match status" value="1"/>
</dbReference>
<dbReference type="AlphaFoldDB" id="A0A3G6J351"/>
<dbReference type="GO" id="GO:0000976">
    <property type="term" value="F:transcription cis-regulatory region binding"/>
    <property type="evidence" value="ECO:0007669"/>
    <property type="project" value="TreeGrafter"/>
</dbReference>
<keyword evidence="3" id="KW-0804">Transcription</keyword>
<dbReference type="OrthoDB" id="59108at2"/>
<dbReference type="KEGG" id="cgk:CGERO_02580"/>
<dbReference type="PROSITE" id="PS00717">
    <property type="entry name" value="SIGMA54_1"/>
    <property type="match status" value="1"/>
</dbReference>
<dbReference type="InterPro" id="IPR010982">
    <property type="entry name" value="Lambda_DNA-bd_dom_sf"/>
</dbReference>
<dbReference type="PROSITE" id="PS50932">
    <property type="entry name" value="HTH_LACI_2"/>
    <property type="match status" value="1"/>
</dbReference>
<name>A0A3G6J351_9CORY</name>
<dbReference type="InterPro" id="IPR000843">
    <property type="entry name" value="HTH_LacI"/>
</dbReference>
<dbReference type="SUPFAM" id="SSF53822">
    <property type="entry name" value="Periplasmic binding protein-like I"/>
    <property type="match status" value="1"/>
</dbReference>
<dbReference type="SMART" id="SM00354">
    <property type="entry name" value="HTH_LACI"/>
    <property type="match status" value="1"/>
</dbReference>
<keyword evidence="6" id="KW-1185">Reference proteome</keyword>
<sequence length="335" mass="36609">MQANRAKRKTPVTLRDIAAETGLSVSTISRALANNPAIAEATREHVQQTAKDMRYRPNWQAASLRSRKSNIIGVAVPDIENPFFAALATAIQRAAHAKRCSVMLCITDDDPEMLSEAVEMFAGHRVDGMVVVPHESATDLFATPLEEGIPVVAVDRRSNSPDVPSVVSDPRPGLEAGIRALMENDDITIGYLSGSLDTSTGRERLQVIEELGAELKVDISVYQGTFDQRDGYEGTMSLLAKDVNAIIAGDSTLTMGAMQAFCEQQLEISQEIALLGFDEIPIFRYHNPPLSTVDQQVQRLGEEAFELLIGEDKLSGAHPIVIPTVLHDRESTYLR</sequence>
<organism evidence="5 6">
    <name type="scientific">Corynebacterium gerontici</name>
    <dbReference type="NCBI Taxonomy" id="2079234"/>
    <lineage>
        <taxon>Bacteria</taxon>
        <taxon>Bacillati</taxon>
        <taxon>Actinomycetota</taxon>
        <taxon>Actinomycetes</taxon>
        <taxon>Mycobacteriales</taxon>
        <taxon>Corynebacteriaceae</taxon>
        <taxon>Corynebacterium</taxon>
    </lineage>
</organism>
<dbReference type="InterPro" id="IPR001761">
    <property type="entry name" value="Peripla_BP/Lac1_sug-bd_dom"/>
</dbReference>
<evidence type="ECO:0000256" key="1">
    <source>
        <dbReference type="ARBA" id="ARBA00023015"/>
    </source>
</evidence>
<gene>
    <name evidence="5" type="primary">degA</name>
    <name evidence="5" type="ORF">CGERO_02580</name>
</gene>
<keyword evidence="1" id="KW-0805">Transcription regulation</keyword>
<evidence type="ECO:0000256" key="3">
    <source>
        <dbReference type="ARBA" id="ARBA00023163"/>
    </source>
</evidence>
<evidence type="ECO:0000259" key="4">
    <source>
        <dbReference type="PROSITE" id="PS50932"/>
    </source>
</evidence>
<proteinExistence type="predicted"/>
<dbReference type="Pfam" id="PF00532">
    <property type="entry name" value="Peripla_BP_1"/>
    <property type="match status" value="1"/>
</dbReference>
<dbReference type="Gene3D" id="3.40.50.2300">
    <property type="match status" value="2"/>
</dbReference>
<dbReference type="GO" id="GO:0001216">
    <property type="term" value="F:DNA-binding transcription activator activity"/>
    <property type="evidence" value="ECO:0007669"/>
    <property type="project" value="InterPro"/>
</dbReference>
<dbReference type="GO" id="GO:0016987">
    <property type="term" value="F:sigma factor activity"/>
    <property type="evidence" value="ECO:0007669"/>
    <property type="project" value="InterPro"/>
</dbReference>
<dbReference type="InterPro" id="IPR000394">
    <property type="entry name" value="RNA_pol_sigma_54"/>
</dbReference>
<dbReference type="InterPro" id="IPR028082">
    <property type="entry name" value="Peripla_BP_I"/>
</dbReference>
<dbReference type="Gene3D" id="1.10.260.40">
    <property type="entry name" value="lambda repressor-like DNA-binding domains"/>
    <property type="match status" value="1"/>
</dbReference>
<keyword evidence="2" id="KW-0238">DNA-binding</keyword>